<feature type="compositionally biased region" description="Basic residues" evidence="5">
    <location>
        <begin position="425"/>
        <end position="453"/>
    </location>
</feature>
<feature type="transmembrane region" description="Helical" evidence="6">
    <location>
        <begin position="716"/>
        <end position="735"/>
    </location>
</feature>
<feature type="compositionally biased region" description="Polar residues" evidence="5">
    <location>
        <begin position="1"/>
        <end position="17"/>
    </location>
</feature>
<dbReference type="Pfam" id="PF10337">
    <property type="entry name" value="ArAE_2_N"/>
    <property type="match status" value="1"/>
</dbReference>
<keyword evidence="11" id="KW-1185">Reference proteome</keyword>
<sequence>MPLSSSVEKSNGNSHNGPSRRRFPLRIVSPGPVSDLSEPRKKPWTTRLKNWKVPEWLQWIPANWTWSKIKPVIRCAVAAWIAAVLFVIPALPCYDRHVIRFATSCSSFLSPPAEPFLAVLERETLILVFVCISWAWCCLGLFLANLARNHHDFSVTLAEAVSGQFIEPAPTVVLAVFLFFGSSFFLYIKARQGPGPYVFPTVFSCILLDLTMTTAVLFPFPFYTIGKNVVLPLALHSAIALVTSVFIFPSSVSAQFTTRLQLVLLPLESALDMHRKLMKMVTDSDDFAPTAKLLAAFVNKSEATLIPLAASSRLLPSDLVYSRFAPKDFIALQKLVRRMTVRANGMGVYFTLIDALRERFPVTPAPSMPATPGWVTPTAVRSRAPSVERGGSVHHGDSEPESPGDSVSPTPCSSSRAQSIAQKGPHSRRRHAHYSHAGSQHRHSHNHYHHYHHHSLAHQLHNSLLHLATSRRAEQPVVGVFESYRYLDLEATHFNEPDTEETMAHCKELLSISCDPLLVECRSVLAHCREWLHGVRKGRFQFWVKAANVQKSRQERILEFRRKREHLVSVLEELRSQGRLSVLEVFQPAFESQDIDVPSHRHLFHCYVYQYHLMQFADITVEMLDEIIHMEENRKANKLWTPAHRIFKWNIWEPPELLDHEDDEDPEQVQGLSPEAADDLGIAKRRDPDALPPHNVFEWVMSHVDRAVKEMGAGNSLFAFKAAFLTIIMCIPSFLASSATFAYENRFFWAIFMAQLTLARFRGDTTFGLVARIGATLAGGLVGTVMWYISNGGSSSSGNAYGLAAVCAVCFPFFFYGRLYWPGPPMPNVLFFVTSTLVWGYSYQDVYIVLPSSPGLGIHVFWRRFVLVTAGVTAAFLFSLLPPSTTIRRYHRALLANTASELGSIYCSIISFANMGSLTAEVEIVTSLVAIRSKLKRAAAVRTNITYEISLRGKWPANRYKTILDLQLQIAYSLSHLLSTIKHMEAAWTRAFLRRTRFLDPDFQGDVLAVLSMGPSLNLSCLISCFIFLILTDMIATGLRTGSPLPQITPCPLLHRFLAHSHGLEIIHKAAEEDYGLPRILSIEVLENEQYLMFCVSVSTAFGILTRLDRLMVAAKEIVGEQYHIQGVGGGIRGHGVEIGPRTISLQLRPPRDA</sequence>
<dbReference type="OrthoDB" id="2274698at2759"/>
<feature type="transmembrane region" description="Helical" evidence="6">
    <location>
        <begin position="770"/>
        <end position="789"/>
    </location>
</feature>
<feature type="domain" description="Putative ER transporter 6TM N-terminal" evidence="8">
    <location>
        <begin position="59"/>
        <end position="583"/>
    </location>
</feature>
<dbReference type="PANTHER" id="PTHR37994">
    <property type="entry name" value="ARAE_2_N DOMAIN-CONTAINING PROTEIN-RELATED"/>
    <property type="match status" value="1"/>
</dbReference>
<feature type="transmembrane region" description="Helical" evidence="6">
    <location>
        <begin position="168"/>
        <end position="188"/>
    </location>
</feature>
<dbReference type="Pfam" id="PF10334">
    <property type="entry name" value="BRE4"/>
    <property type="match status" value="2"/>
</dbReference>
<feature type="transmembrane region" description="Helical" evidence="6">
    <location>
        <begin position="197"/>
        <end position="223"/>
    </location>
</feature>
<comment type="subcellular location">
    <subcellularLocation>
        <location evidence="1">Membrane</location>
        <topology evidence="1">Multi-pass membrane protein</topology>
    </subcellularLocation>
</comment>
<proteinExistence type="predicted"/>
<evidence type="ECO:0000256" key="2">
    <source>
        <dbReference type="ARBA" id="ARBA00022692"/>
    </source>
</evidence>
<keyword evidence="2 6" id="KW-0812">Transmembrane</keyword>
<protein>
    <recommendedName>
        <fullName evidence="12">ER transporter 6TM N-terminal domain-containing protein</fullName>
    </recommendedName>
</protein>
<accession>A0A0D7A2F7</accession>
<evidence type="ECO:0000256" key="4">
    <source>
        <dbReference type="ARBA" id="ARBA00023136"/>
    </source>
</evidence>
<evidence type="ECO:0008006" key="12">
    <source>
        <dbReference type="Google" id="ProtNLM"/>
    </source>
</evidence>
<dbReference type="Pfam" id="PF13515">
    <property type="entry name" value="FUSC_2"/>
    <property type="match status" value="1"/>
</dbReference>
<gene>
    <name evidence="10" type="ORF">FISHEDRAFT_50366</name>
</gene>
<feature type="region of interest" description="Disordered" evidence="5">
    <location>
        <begin position="383"/>
        <end position="453"/>
    </location>
</feature>
<evidence type="ECO:0000256" key="1">
    <source>
        <dbReference type="ARBA" id="ARBA00004141"/>
    </source>
</evidence>
<evidence type="ECO:0000259" key="9">
    <source>
        <dbReference type="Pfam" id="PF13515"/>
    </source>
</evidence>
<feature type="transmembrane region" description="Helical" evidence="6">
    <location>
        <begin position="861"/>
        <end position="881"/>
    </location>
</feature>
<feature type="transmembrane region" description="Helical" evidence="6">
    <location>
        <begin position="229"/>
        <end position="249"/>
    </location>
</feature>
<feature type="domain" description="DUF2421" evidence="7">
    <location>
        <begin position="883"/>
        <end position="1013"/>
    </location>
</feature>
<evidence type="ECO:0000313" key="10">
    <source>
        <dbReference type="EMBL" id="KIY44983.1"/>
    </source>
</evidence>
<feature type="compositionally biased region" description="Polar residues" evidence="5">
    <location>
        <begin position="405"/>
        <end position="421"/>
    </location>
</feature>
<dbReference type="InterPro" id="IPR018823">
    <property type="entry name" value="ArAE_2_N"/>
</dbReference>
<evidence type="ECO:0000259" key="7">
    <source>
        <dbReference type="Pfam" id="PF10334"/>
    </source>
</evidence>
<dbReference type="EMBL" id="KN882063">
    <property type="protein sequence ID" value="KIY44983.1"/>
    <property type="molecule type" value="Genomic_DNA"/>
</dbReference>
<evidence type="ECO:0000256" key="5">
    <source>
        <dbReference type="SAM" id="MobiDB-lite"/>
    </source>
</evidence>
<feature type="region of interest" description="Disordered" evidence="5">
    <location>
        <begin position="1"/>
        <end position="40"/>
    </location>
</feature>
<keyword evidence="3 6" id="KW-1133">Transmembrane helix</keyword>
<organism evidence="10 11">
    <name type="scientific">Fistulina hepatica ATCC 64428</name>
    <dbReference type="NCBI Taxonomy" id="1128425"/>
    <lineage>
        <taxon>Eukaryota</taxon>
        <taxon>Fungi</taxon>
        <taxon>Dikarya</taxon>
        <taxon>Basidiomycota</taxon>
        <taxon>Agaricomycotina</taxon>
        <taxon>Agaricomycetes</taxon>
        <taxon>Agaricomycetidae</taxon>
        <taxon>Agaricales</taxon>
        <taxon>Fistulinaceae</taxon>
        <taxon>Fistulina</taxon>
    </lineage>
</organism>
<dbReference type="Proteomes" id="UP000054144">
    <property type="component" value="Unassembled WGS sequence"/>
</dbReference>
<feature type="transmembrane region" description="Helical" evidence="6">
    <location>
        <begin position="125"/>
        <end position="148"/>
    </location>
</feature>
<evidence type="ECO:0000256" key="3">
    <source>
        <dbReference type="ARBA" id="ARBA00022989"/>
    </source>
</evidence>
<dbReference type="GO" id="GO:0016020">
    <property type="term" value="C:membrane"/>
    <property type="evidence" value="ECO:0007669"/>
    <property type="project" value="UniProtKB-SubCell"/>
</dbReference>
<evidence type="ECO:0000256" key="6">
    <source>
        <dbReference type="SAM" id="Phobius"/>
    </source>
</evidence>
<evidence type="ECO:0000313" key="11">
    <source>
        <dbReference type="Proteomes" id="UP000054144"/>
    </source>
</evidence>
<reference evidence="10 11" key="1">
    <citation type="journal article" date="2015" name="Fungal Genet. Biol.">
        <title>Evolution of novel wood decay mechanisms in Agaricales revealed by the genome sequences of Fistulina hepatica and Cylindrobasidium torrendii.</title>
        <authorList>
            <person name="Floudas D."/>
            <person name="Held B.W."/>
            <person name="Riley R."/>
            <person name="Nagy L.G."/>
            <person name="Koehler G."/>
            <person name="Ransdell A.S."/>
            <person name="Younus H."/>
            <person name="Chow J."/>
            <person name="Chiniquy J."/>
            <person name="Lipzen A."/>
            <person name="Tritt A."/>
            <person name="Sun H."/>
            <person name="Haridas S."/>
            <person name="LaButti K."/>
            <person name="Ohm R.A."/>
            <person name="Kues U."/>
            <person name="Blanchette R.A."/>
            <person name="Grigoriev I.V."/>
            <person name="Minto R.E."/>
            <person name="Hibbett D.S."/>
        </authorList>
    </citation>
    <scope>NUCLEOTIDE SEQUENCE [LARGE SCALE GENOMIC DNA]</scope>
    <source>
        <strain evidence="10 11">ATCC 64428</strain>
    </source>
</reference>
<feature type="transmembrane region" description="Helical" evidence="6">
    <location>
        <begin position="71"/>
        <end position="91"/>
    </location>
</feature>
<feature type="transmembrane region" description="Helical" evidence="6">
    <location>
        <begin position="1007"/>
        <end position="1031"/>
    </location>
</feature>
<feature type="domain" description="DUF2421" evidence="7">
    <location>
        <begin position="1030"/>
        <end position="1123"/>
    </location>
</feature>
<feature type="domain" description="Integral membrane bound transporter" evidence="9">
    <location>
        <begin position="745"/>
        <end position="878"/>
    </location>
</feature>
<keyword evidence="4 6" id="KW-0472">Membrane</keyword>
<dbReference type="AlphaFoldDB" id="A0A0D7A2F7"/>
<dbReference type="PANTHER" id="PTHR37994:SF1">
    <property type="entry name" value="ER TRANSPORTER 6TM N-TERMINAL DOMAIN-CONTAINING PROTEIN"/>
    <property type="match status" value="1"/>
</dbReference>
<name>A0A0D7A2F7_9AGAR</name>
<feature type="transmembrane region" description="Helical" evidence="6">
    <location>
        <begin position="801"/>
        <end position="821"/>
    </location>
</feature>
<dbReference type="InterPro" id="IPR049453">
    <property type="entry name" value="Memb_transporter_dom"/>
</dbReference>
<feature type="transmembrane region" description="Helical" evidence="6">
    <location>
        <begin position="828"/>
        <end position="849"/>
    </location>
</feature>
<dbReference type="InterPro" id="IPR018820">
    <property type="entry name" value="BRE4-related_DUF2421"/>
</dbReference>
<evidence type="ECO:0000259" key="8">
    <source>
        <dbReference type="Pfam" id="PF10337"/>
    </source>
</evidence>